<dbReference type="SUPFAM" id="SSF57959">
    <property type="entry name" value="Leucine zipper domain"/>
    <property type="match status" value="1"/>
</dbReference>
<dbReference type="GO" id="GO:0003700">
    <property type="term" value="F:DNA-binding transcription factor activity"/>
    <property type="evidence" value="ECO:0007669"/>
    <property type="project" value="InterPro"/>
</dbReference>
<evidence type="ECO:0000256" key="2">
    <source>
        <dbReference type="SAM" id="MobiDB-lite"/>
    </source>
</evidence>
<reference evidence="4" key="1">
    <citation type="journal article" date="2019" name="Toxins">
        <title>Detection of Abrin-Like and Prepropulchellin-Like Toxin Genes and Transcripts Using Whole Genome Sequencing and Full-Length Transcript Sequencing of Abrus precatorius.</title>
        <authorList>
            <person name="Hovde B.T."/>
            <person name="Daligault H.E."/>
            <person name="Hanschen E.R."/>
            <person name="Kunde Y.A."/>
            <person name="Johnson M.B."/>
            <person name="Starkenburg S.R."/>
            <person name="Johnson S.L."/>
        </authorList>
    </citation>
    <scope>NUCLEOTIDE SEQUENCE [LARGE SCALE GENOMIC DNA]</scope>
</reference>
<gene>
    <name evidence="5" type="primary">LOC113873853</name>
</gene>
<dbReference type="GO" id="GO:0005634">
    <property type="term" value="C:nucleus"/>
    <property type="evidence" value="ECO:0007669"/>
    <property type="project" value="TreeGrafter"/>
</dbReference>
<sequence>MPAPPQTGFNHGGSLSDDPFPVADCFDDLPNFDFEPFEFNDYNFPPPPPFDVGEAFDSMLMGELNGWFSMLDEQPDDWLAQNWPTESGYPDGIGMAGDGGIGGEKGGEGKTVEQHHLQNKSVDGSSTAASELKLLGLVKKTMAPEKLAELTRVDPKRAKRIMANRKSAAKSKEKKAHYINELKERVETLQTEAINLSSHVILIQRDTADIASRNKALKLCIAATKDQVKIRNAITKAFKDKIEILKDETEQIYAITGYPPSYPELVSKLSQLSVNQLQNPPSKNVTPDDQQPQLCMPPPPPPSNQNFSGYCDDPSFSNFNQPN</sequence>
<feature type="domain" description="BZIP" evidence="3">
    <location>
        <begin position="154"/>
        <end position="217"/>
    </location>
</feature>
<dbReference type="PANTHER" id="PTHR13690:SF86">
    <property type="entry name" value="TRANSCRIPTION FACTOR VIP1"/>
    <property type="match status" value="1"/>
</dbReference>
<evidence type="ECO:0000313" key="5">
    <source>
        <dbReference type="RefSeq" id="XP_027368004.1"/>
    </source>
</evidence>
<dbReference type="PANTHER" id="PTHR13690">
    <property type="entry name" value="TRANSCRIPTION FACTOR POSF21-RELATED"/>
    <property type="match status" value="1"/>
</dbReference>
<feature type="region of interest" description="Disordered" evidence="2">
    <location>
        <begin position="277"/>
        <end position="323"/>
    </location>
</feature>
<dbReference type="RefSeq" id="XP_027368004.1">
    <property type="nucleotide sequence ID" value="XM_027512203.1"/>
</dbReference>
<dbReference type="AlphaFoldDB" id="A0A8B8ML90"/>
<evidence type="ECO:0000259" key="3">
    <source>
        <dbReference type="PROSITE" id="PS50217"/>
    </source>
</evidence>
<dbReference type="Pfam" id="PF00170">
    <property type="entry name" value="bZIP_1"/>
    <property type="match status" value="1"/>
</dbReference>
<keyword evidence="1" id="KW-0175">Coiled coil</keyword>
<evidence type="ECO:0000256" key="1">
    <source>
        <dbReference type="SAM" id="Coils"/>
    </source>
</evidence>
<dbReference type="SMART" id="SM00338">
    <property type="entry name" value="BRLZ"/>
    <property type="match status" value="1"/>
</dbReference>
<dbReference type="GeneID" id="113873853"/>
<dbReference type="InterPro" id="IPR046347">
    <property type="entry name" value="bZIP_sf"/>
</dbReference>
<dbReference type="Gene3D" id="1.20.5.170">
    <property type="match status" value="1"/>
</dbReference>
<accession>A0A8B8ML90</accession>
<reference evidence="5" key="2">
    <citation type="submission" date="2025-08" db="UniProtKB">
        <authorList>
            <consortium name="RefSeq"/>
        </authorList>
    </citation>
    <scope>IDENTIFICATION</scope>
    <source>
        <tissue evidence="5">Young leaves</tissue>
    </source>
</reference>
<organism evidence="4 5">
    <name type="scientific">Abrus precatorius</name>
    <name type="common">Indian licorice</name>
    <name type="synonym">Glycine abrus</name>
    <dbReference type="NCBI Taxonomy" id="3816"/>
    <lineage>
        <taxon>Eukaryota</taxon>
        <taxon>Viridiplantae</taxon>
        <taxon>Streptophyta</taxon>
        <taxon>Embryophyta</taxon>
        <taxon>Tracheophyta</taxon>
        <taxon>Spermatophyta</taxon>
        <taxon>Magnoliopsida</taxon>
        <taxon>eudicotyledons</taxon>
        <taxon>Gunneridae</taxon>
        <taxon>Pentapetalae</taxon>
        <taxon>rosids</taxon>
        <taxon>fabids</taxon>
        <taxon>Fabales</taxon>
        <taxon>Fabaceae</taxon>
        <taxon>Papilionoideae</taxon>
        <taxon>50 kb inversion clade</taxon>
        <taxon>NPAAA clade</taxon>
        <taxon>indigoferoid/millettioid clade</taxon>
        <taxon>Abreae</taxon>
        <taxon>Abrus</taxon>
    </lineage>
</organism>
<name>A0A8B8ML90_ABRPR</name>
<protein>
    <submittedName>
        <fullName evidence="5">Transcription factor VIP1-like</fullName>
    </submittedName>
</protein>
<proteinExistence type="predicted"/>
<dbReference type="PROSITE" id="PS50217">
    <property type="entry name" value="BZIP"/>
    <property type="match status" value="1"/>
</dbReference>
<keyword evidence="4" id="KW-1185">Reference proteome</keyword>
<dbReference type="InterPro" id="IPR004827">
    <property type="entry name" value="bZIP"/>
</dbReference>
<feature type="coiled-coil region" evidence="1">
    <location>
        <begin position="172"/>
        <end position="199"/>
    </location>
</feature>
<dbReference type="OrthoDB" id="1435597at2759"/>
<evidence type="ECO:0000313" key="4">
    <source>
        <dbReference type="Proteomes" id="UP000694853"/>
    </source>
</evidence>
<dbReference type="Proteomes" id="UP000694853">
    <property type="component" value="Unplaced"/>
</dbReference>
<dbReference type="KEGG" id="aprc:113873853"/>